<feature type="domain" description="Coenzyme Q-binding protein COQ10 START" evidence="2">
    <location>
        <begin position="9"/>
        <end position="138"/>
    </location>
</feature>
<reference evidence="3" key="1">
    <citation type="submission" date="2021-04" db="EMBL/GenBank/DDBJ databases">
        <title>Draft genome assembly of strain Phenylobacterium sp. 20VBR1 using MiniION and Illumina platforms.</title>
        <authorList>
            <person name="Thomas F.A."/>
            <person name="Krishnan K.P."/>
            <person name="Sinha R.K."/>
        </authorList>
    </citation>
    <scope>NUCLEOTIDE SEQUENCE</scope>
    <source>
        <strain evidence="3">20VBR1</strain>
    </source>
</reference>
<comment type="similarity">
    <text evidence="1">Belongs to the ribosome association toxin RatA family.</text>
</comment>
<proteinExistence type="inferred from homology"/>
<organism evidence="3 4">
    <name type="scientific">Phenylobacterium glaciei</name>
    <dbReference type="NCBI Taxonomy" id="2803784"/>
    <lineage>
        <taxon>Bacteria</taxon>
        <taxon>Pseudomonadati</taxon>
        <taxon>Pseudomonadota</taxon>
        <taxon>Alphaproteobacteria</taxon>
        <taxon>Caulobacterales</taxon>
        <taxon>Caulobacteraceae</taxon>
        <taxon>Phenylobacterium</taxon>
    </lineage>
</organism>
<protein>
    <submittedName>
        <fullName evidence="3">Type II toxin-antitoxin system RatA family toxin</fullName>
    </submittedName>
</protein>
<sequence length="147" mass="16849">MRHHVTRTLPYSPDRLFALVGDVDAYPQFVPWIVGMRTWNSRTDSQGLSWTDAEAKVGFSFLKETFSTRVRRDPVSRQIDVGLISGPFKSLRNQWRFEPEGEGTRVEFDIDFEFKSRMLSALLTSNFSSAVDKLMACFEARAKALYG</sequence>
<dbReference type="GO" id="GO:0048039">
    <property type="term" value="F:ubiquinone binding"/>
    <property type="evidence" value="ECO:0007669"/>
    <property type="project" value="InterPro"/>
</dbReference>
<dbReference type="PANTHER" id="PTHR12901:SF10">
    <property type="entry name" value="COENZYME Q-BINDING PROTEIN COQ10, MITOCHONDRIAL"/>
    <property type="match status" value="1"/>
</dbReference>
<comment type="caution">
    <text evidence="3">The sequence shown here is derived from an EMBL/GenBank/DDBJ whole genome shotgun (WGS) entry which is preliminary data.</text>
</comment>
<keyword evidence="4" id="KW-1185">Reference proteome</keyword>
<dbReference type="Proteomes" id="UP000622580">
    <property type="component" value="Unassembled WGS sequence"/>
</dbReference>
<dbReference type="SUPFAM" id="SSF55961">
    <property type="entry name" value="Bet v1-like"/>
    <property type="match status" value="1"/>
</dbReference>
<dbReference type="InterPro" id="IPR044996">
    <property type="entry name" value="COQ10-like"/>
</dbReference>
<dbReference type="Pfam" id="PF03364">
    <property type="entry name" value="Polyketide_cyc"/>
    <property type="match status" value="1"/>
</dbReference>
<dbReference type="GO" id="GO:0045333">
    <property type="term" value="P:cellular respiration"/>
    <property type="evidence" value="ECO:0007669"/>
    <property type="project" value="InterPro"/>
</dbReference>
<evidence type="ECO:0000256" key="1">
    <source>
        <dbReference type="ARBA" id="ARBA00008918"/>
    </source>
</evidence>
<accession>A0A941D1M2</accession>
<evidence type="ECO:0000313" key="4">
    <source>
        <dbReference type="Proteomes" id="UP000622580"/>
    </source>
</evidence>
<dbReference type="RefSeq" id="WP_215340496.1">
    <property type="nucleotide sequence ID" value="NZ_JAGSGD010000001.1"/>
</dbReference>
<evidence type="ECO:0000259" key="2">
    <source>
        <dbReference type="Pfam" id="PF03364"/>
    </source>
</evidence>
<dbReference type="Gene3D" id="3.30.530.20">
    <property type="match status" value="1"/>
</dbReference>
<dbReference type="InterPro" id="IPR023393">
    <property type="entry name" value="START-like_dom_sf"/>
</dbReference>
<name>A0A941D1M2_9CAUL</name>
<dbReference type="PANTHER" id="PTHR12901">
    <property type="entry name" value="SPERM PROTEIN HOMOLOG"/>
    <property type="match status" value="1"/>
</dbReference>
<dbReference type="CDD" id="cd07813">
    <property type="entry name" value="COQ10p_like"/>
    <property type="match status" value="1"/>
</dbReference>
<dbReference type="AlphaFoldDB" id="A0A941D1M2"/>
<evidence type="ECO:0000313" key="3">
    <source>
        <dbReference type="EMBL" id="MBR7619927.1"/>
    </source>
</evidence>
<dbReference type="InterPro" id="IPR005031">
    <property type="entry name" value="COQ10_START"/>
</dbReference>
<dbReference type="EMBL" id="JAGSGD010000001">
    <property type="protein sequence ID" value="MBR7619927.1"/>
    <property type="molecule type" value="Genomic_DNA"/>
</dbReference>
<gene>
    <name evidence="3" type="ORF">JKL49_11055</name>
</gene>